<dbReference type="AlphaFoldDB" id="A0A3N1CXE8"/>
<dbReference type="RefSeq" id="WP_425454975.1">
    <property type="nucleotide sequence ID" value="NZ_RJKE01000001.1"/>
</dbReference>
<name>A0A3N1CXE8_9ACTN</name>
<organism evidence="1 2">
    <name type="scientific">Actinocorallia herbida</name>
    <dbReference type="NCBI Taxonomy" id="58109"/>
    <lineage>
        <taxon>Bacteria</taxon>
        <taxon>Bacillati</taxon>
        <taxon>Actinomycetota</taxon>
        <taxon>Actinomycetes</taxon>
        <taxon>Streptosporangiales</taxon>
        <taxon>Thermomonosporaceae</taxon>
        <taxon>Actinocorallia</taxon>
    </lineage>
</organism>
<dbReference type="Proteomes" id="UP000272400">
    <property type="component" value="Unassembled WGS sequence"/>
</dbReference>
<keyword evidence="2" id="KW-1185">Reference proteome</keyword>
<dbReference type="EMBL" id="RJKE01000001">
    <property type="protein sequence ID" value="ROO85979.1"/>
    <property type="molecule type" value="Genomic_DNA"/>
</dbReference>
<proteinExistence type="predicted"/>
<protein>
    <submittedName>
        <fullName evidence="1">Uncharacterized protein</fullName>
    </submittedName>
</protein>
<comment type="caution">
    <text evidence="1">The sequence shown here is derived from an EMBL/GenBank/DDBJ whole genome shotgun (WGS) entry which is preliminary data.</text>
</comment>
<gene>
    <name evidence="1" type="ORF">EDD29_3534</name>
</gene>
<reference evidence="1 2" key="1">
    <citation type="submission" date="2018-11" db="EMBL/GenBank/DDBJ databases">
        <title>Sequencing the genomes of 1000 actinobacteria strains.</title>
        <authorList>
            <person name="Klenk H.-P."/>
        </authorList>
    </citation>
    <scope>NUCLEOTIDE SEQUENCE [LARGE SCALE GENOMIC DNA]</scope>
    <source>
        <strain evidence="1 2">DSM 44254</strain>
    </source>
</reference>
<sequence>MSEEWVTAEEVHAKRAEFEAALGGWRRPAAHGLVHEADGRLEVVRVNLEGEGPLPAAILATVTGYRAGGAALPLSTAELDRAIELLAPAEACTALRHPNLWAWRLLREALDGKGSAVAVFADRIDGPAPADPHLRALLAEVHRGREEDADGGTTLWRPVGPAELELLRASGMREWPPRLADQPIFYPVLREEYAAEIARDWNVDASGEGHVTRFRVATDFARRYPTRQAGGSGHLELWIPAEDLPALNAHLLGPVEVIGSFRPPA</sequence>
<evidence type="ECO:0000313" key="2">
    <source>
        <dbReference type="Proteomes" id="UP000272400"/>
    </source>
</evidence>
<accession>A0A3N1CXE8</accession>
<evidence type="ECO:0000313" key="1">
    <source>
        <dbReference type="EMBL" id="ROO85979.1"/>
    </source>
</evidence>